<dbReference type="Proteomes" id="UP000294882">
    <property type="component" value="Unassembled WGS sequence"/>
</dbReference>
<sequence length="367" mass="43052">MKSNRIKIDKTNFDFKQNNISNEILTKLKENKIIKDFYLDGDFCLINGECIEVMNALIKQSIIVDHIITDIPYGTVQGLSIEGWKNKSAIPQWDIVIDKKKMFDCCFKISKPNTNILLFSQEPLTYQLITEMNNYEKFSLSNKMMWVKNNHANGFNSKTTPLNYYEEILLIRKSLDENNSIELRKYFGKLLEAIPDSKKEIMEKLGQGLDHCFRFKNRTFYIPTLTNYNKLIETYAINNLDFFKPYIEINRLWKEENTVVFNIPNKEKIFKNVLEFKKDTNNIHPTQKPQELLKTLVNVFSEEGDTILDFTSGSGSTGIACITLNRKFIGIELDSNFYEKSIRWYQATKNKQYYKFLVDKPTKIDVL</sequence>
<dbReference type="Gene3D" id="3.40.50.150">
    <property type="entry name" value="Vaccinia Virus protein VP39"/>
    <property type="match status" value="1"/>
</dbReference>
<feature type="domain" description="DNA methylase N-4/N-6" evidence="4">
    <location>
        <begin position="64"/>
        <end position="340"/>
    </location>
</feature>
<gene>
    <name evidence="6" type="ORF">JN03_0045</name>
    <name evidence="5" type="ORF">QJ129_00185</name>
</gene>
<evidence type="ECO:0000313" key="7">
    <source>
        <dbReference type="Proteomes" id="UP000294882"/>
    </source>
</evidence>
<dbReference type="PRINTS" id="PR00508">
    <property type="entry name" value="S21N4MTFRASE"/>
</dbReference>
<evidence type="ECO:0000313" key="6">
    <source>
        <dbReference type="EMBL" id="TDU98036.1"/>
    </source>
</evidence>
<evidence type="ECO:0000256" key="3">
    <source>
        <dbReference type="RuleBase" id="RU362026"/>
    </source>
</evidence>
<evidence type="ECO:0000256" key="2">
    <source>
        <dbReference type="ARBA" id="ARBA00022679"/>
    </source>
</evidence>
<dbReference type="GO" id="GO:0003677">
    <property type="term" value="F:DNA binding"/>
    <property type="evidence" value="ECO:0007669"/>
    <property type="project" value="InterPro"/>
</dbReference>
<dbReference type="Pfam" id="PF01555">
    <property type="entry name" value="N6_N4_Mtase"/>
    <property type="match status" value="1"/>
</dbReference>
<dbReference type="GO" id="GO:0008170">
    <property type="term" value="F:N-methyltransferase activity"/>
    <property type="evidence" value="ECO:0007669"/>
    <property type="project" value="InterPro"/>
</dbReference>
<dbReference type="Proteomes" id="UP001233782">
    <property type="component" value="Unassembled WGS sequence"/>
</dbReference>
<dbReference type="GO" id="GO:0032259">
    <property type="term" value="P:methylation"/>
    <property type="evidence" value="ECO:0007669"/>
    <property type="project" value="UniProtKB-KW"/>
</dbReference>
<reference evidence="6 7" key="1">
    <citation type="submission" date="2019-03" db="EMBL/GenBank/DDBJ databases">
        <title>Genomic Encyclopedia of Archaeal and Bacterial Type Strains, Phase II (KMG-II): from individual species to whole genera.</title>
        <authorList>
            <person name="Goeker M."/>
        </authorList>
    </citation>
    <scope>NUCLEOTIDE SEQUENCE [LARGE SCALE GENOMIC DNA]</scope>
    <source>
        <strain evidence="6 7">ATCC 25591</strain>
    </source>
</reference>
<comment type="similarity">
    <text evidence="3">Belongs to the N(4)/N(6)-methyltransferase family.</text>
</comment>
<keyword evidence="2 5" id="KW-0808">Transferase</keyword>
<dbReference type="RefSeq" id="WP_208317676.1">
    <property type="nucleotide sequence ID" value="NZ_JAQRAM010000001.1"/>
</dbReference>
<dbReference type="EC" id="2.1.1.-" evidence="3"/>
<protein>
    <recommendedName>
        <fullName evidence="3">Methyltransferase</fullName>
        <ecNumber evidence="3">2.1.1.-</ecNumber>
    </recommendedName>
</protein>
<dbReference type="SUPFAM" id="SSF53335">
    <property type="entry name" value="S-adenosyl-L-methionine-dependent methyltransferases"/>
    <property type="match status" value="1"/>
</dbReference>
<dbReference type="EMBL" id="SOCH01000002">
    <property type="protein sequence ID" value="TDU98036.1"/>
    <property type="molecule type" value="Genomic_DNA"/>
</dbReference>
<comment type="caution">
    <text evidence="6">The sequence shown here is derived from an EMBL/GenBank/DDBJ whole genome shotgun (WGS) entry which is preliminary data.</text>
</comment>
<evidence type="ECO:0000259" key="4">
    <source>
        <dbReference type="Pfam" id="PF01555"/>
    </source>
</evidence>
<organism evidence="6 7">
    <name type="scientific">Metamycoplasma hyosynoviae</name>
    <dbReference type="NCBI Taxonomy" id="29559"/>
    <lineage>
        <taxon>Bacteria</taxon>
        <taxon>Bacillati</taxon>
        <taxon>Mycoplasmatota</taxon>
        <taxon>Mycoplasmoidales</taxon>
        <taxon>Metamycoplasmataceae</taxon>
        <taxon>Metamycoplasma</taxon>
    </lineage>
</organism>
<reference evidence="5" key="2">
    <citation type="submission" date="2023-04" db="EMBL/GenBank/DDBJ databases">
        <title>Genomes of recent Mycoplasma hyosynoviae isolates 2023.</title>
        <authorList>
            <person name="Spergser J."/>
        </authorList>
    </citation>
    <scope>NUCLEOTIDE SEQUENCE</scope>
    <source>
        <strain evidence="5">SN1J23N</strain>
    </source>
</reference>
<proteinExistence type="inferred from homology"/>
<dbReference type="InterPro" id="IPR002941">
    <property type="entry name" value="DNA_methylase_N4/N6"/>
</dbReference>
<keyword evidence="1 6" id="KW-0489">Methyltransferase</keyword>
<dbReference type="InterPro" id="IPR029063">
    <property type="entry name" value="SAM-dependent_MTases_sf"/>
</dbReference>
<dbReference type="EMBL" id="JASBCP010000001">
    <property type="protein sequence ID" value="MDI3047686.1"/>
    <property type="molecule type" value="Genomic_DNA"/>
</dbReference>
<name>A0A4R7U0A3_9BACT</name>
<evidence type="ECO:0000256" key="1">
    <source>
        <dbReference type="ARBA" id="ARBA00022603"/>
    </source>
</evidence>
<accession>A0A4R7U0A3</accession>
<evidence type="ECO:0000313" key="5">
    <source>
        <dbReference type="EMBL" id="MDI3047686.1"/>
    </source>
</evidence>
<dbReference type="InterPro" id="IPR001091">
    <property type="entry name" value="RM_Methyltransferase"/>
</dbReference>
<dbReference type="AlphaFoldDB" id="A0A4R7U0A3"/>